<reference evidence="3 4" key="1">
    <citation type="submission" date="2019-12" db="EMBL/GenBank/DDBJ databases">
        <title>Genomic-based taxomic classification of the family Erythrobacteraceae.</title>
        <authorList>
            <person name="Xu L."/>
        </authorList>
    </citation>
    <scope>NUCLEOTIDE SEQUENCE [LARGE SCALE GENOMIC DNA]</scope>
    <source>
        <strain evidence="3 4">DSM 17792</strain>
    </source>
</reference>
<name>A0A844XR70_9SPHN</name>
<keyword evidence="2" id="KW-0732">Signal</keyword>
<dbReference type="PROSITE" id="PS51257">
    <property type="entry name" value="PROKAR_LIPOPROTEIN"/>
    <property type="match status" value="1"/>
</dbReference>
<feature type="signal peptide" evidence="2">
    <location>
        <begin position="1"/>
        <end position="19"/>
    </location>
</feature>
<comment type="caution">
    <text evidence="3">The sequence shown here is derived from an EMBL/GenBank/DDBJ whole genome shotgun (WGS) entry which is preliminary data.</text>
</comment>
<sequence length="140" mass="15059">MRMLLILASSLAIAGCSQAEDEEAAPALETSTPEPAEPLAADGNPAPGLYTITLEEGTVFTEDVRADGTYVQTDADGEVVETGTWEQKSPQQYCYTVDEEYREAEEPEGQQCNTEGIGEDGVWFSTNPEGETSTVERSEG</sequence>
<accession>A0A844XR70</accession>
<protein>
    <submittedName>
        <fullName evidence="3">Uncharacterized protein</fullName>
    </submittedName>
</protein>
<dbReference type="RefSeq" id="WP_160727400.1">
    <property type="nucleotide sequence ID" value="NZ_WTYC01000002.1"/>
</dbReference>
<evidence type="ECO:0000313" key="3">
    <source>
        <dbReference type="EMBL" id="MXO47859.1"/>
    </source>
</evidence>
<evidence type="ECO:0000256" key="2">
    <source>
        <dbReference type="SAM" id="SignalP"/>
    </source>
</evidence>
<dbReference type="EMBL" id="WTYC01000002">
    <property type="protein sequence ID" value="MXO47859.1"/>
    <property type="molecule type" value="Genomic_DNA"/>
</dbReference>
<feature type="region of interest" description="Disordered" evidence="1">
    <location>
        <begin position="106"/>
        <end position="140"/>
    </location>
</feature>
<dbReference type="AlphaFoldDB" id="A0A844XR70"/>
<feature type="compositionally biased region" description="Polar residues" evidence="1">
    <location>
        <begin position="124"/>
        <end position="133"/>
    </location>
</feature>
<dbReference type="Proteomes" id="UP000448199">
    <property type="component" value="Unassembled WGS sequence"/>
</dbReference>
<proteinExistence type="predicted"/>
<dbReference type="OrthoDB" id="7408034at2"/>
<organism evidence="3 4">
    <name type="scientific">Qipengyuania vulgaris</name>
    <dbReference type="NCBI Taxonomy" id="291985"/>
    <lineage>
        <taxon>Bacteria</taxon>
        <taxon>Pseudomonadati</taxon>
        <taxon>Pseudomonadota</taxon>
        <taxon>Alphaproteobacteria</taxon>
        <taxon>Sphingomonadales</taxon>
        <taxon>Erythrobacteraceae</taxon>
        <taxon>Qipengyuania</taxon>
    </lineage>
</organism>
<keyword evidence="4" id="KW-1185">Reference proteome</keyword>
<feature type="chain" id="PRO_5032378529" evidence="2">
    <location>
        <begin position="20"/>
        <end position="140"/>
    </location>
</feature>
<evidence type="ECO:0000256" key="1">
    <source>
        <dbReference type="SAM" id="MobiDB-lite"/>
    </source>
</evidence>
<gene>
    <name evidence="3" type="ORF">GRI69_06285</name>
</gene>
<feature type="region of interest" description="Disordered" evidence="1">
    <location>
        <begin position="18"/>
        <end position="50"/>
    </location>
</feature>
<evidence type="ECO:0000313" key="4">
    <source>
        <dbReference type="Proteomes" id="UP000448199"/>
    </source>
</evidence>